<feature type="compositionally biased region" description="Polar residues" evidence="1">
    <location>
        <begin position="1"/>
        <end position="15"/>
    </location>
</feature>
<dbReference type="EnsemblPlants" id="Kaladp0024s0038.1.v1.1">
    <property type="protein sequence ID" value="Kaladp0024s0038.1.v1.1.CDS.1"/>
    <property type="gene ID" value="Kaladp0024s0038.v1.1"/>
</dbReference>
<keyword evidence="3" id="KW-1185">Reference proteome</keyword>
<proteinExistence type="predicted"/>
<name>A0A7N0T5F7_KALFE</name>
<dbReference type="Gramene" id="Kaladp0024s0038.1.v1.1">
    <property type="protein sequence ID" value="Kaladp0024s0038.1.v1.1.CDS.1"/>
    <property type="gene ID" value="Kaladp0024s0038.v1.1"/>
</dbReference>
<dbReference type="Proteomes" id="UP000594263">
    <property type="component" value="Unplaced"/>
</dbReference>
<organism evidence="2 3">
    <name type="scientific">Kalanchoe fedtschenkoi</name>
    <name type="common">Lavender scallops</name>
    <name type="synonym">South American air plant</name>
    <dbReference type="NCBI Taxonomy" id="63787"/>
    <lineage>
        <taxon>Eukaryota</taxon>
        <taxon>Viridiplantae</taxon>
        <taxon>Streptophyta</taxon>
        <taxon>Embryophyta</taxon>
        <taxon>Tracheophyta</taxon>
        <taxon>Spermatophyta</taxon>
        <taxon>Magnoliopsida</taxon>
        <taxon>eudicotyledons</taxon>
        <taxon>Gunneridae</taxon>
        <taxon>Pentapetalae</taxon>
        <taxon>Saxifragales</taxon>
        <taxon>Crassulaceae</taxon>
        <taxon>Kalanchoe</taxon>
    </lineage>
</organism>
<dbReference type="AlphaFoldDB" id="A0A7N0T5F7"/>
<dbReference type="OMA" id="WQRIHAG"/>
<evidence type="ECO:0000256" key="1">
    <source>
        <dbReference type="SAM" id="MobiDB-lite"/>
    </source>
</evidence>
<dbReference type="PANTHER" id="PTHR47076:SF1">
    <property type="entry name" value="NHL DOMAIN PROTEIN"/>
    <property type="match status" value="1"/>
</dbReference>
<accession>A0A7N0T5F7</accession>
<evidence type="ECO:0000313" key="3">
    <source>
        <dbReference type="Proteomes" id="UP000594263"/>
    </source>
</evidence>
<protein>
    <submittedName>
        <fullName evidence="2">Uncharacterized protein</fullName>
    </submittedName>
</protein>
<reference evidence="2" key="1">
    <citation type="submission" date="2021-01" db="UniProtKB">
        <authorList>
            <consortium name="EnsemblPlants"/>
        </authorList>
    </citation>
    <scope>IDENTIFICATION</scope>
</reference>
<feature type="region of interest" description="Disordered" evidence="1">
    <location>
        <begin position="1"/>
        <end position="20"/>
    </location>
</feature>
<evidence type="ECO:0000313" key="2">
    <source>
        <dbReference type="EnsemblPlants" id="Kaladp0024s0038.1.v1.1.CDS.1"/>
    </source>
</evidence>
<dbReference type="PANTHER" id="PTHR47076">
    <property type="entry name" value="NHL DOMAIN PROTEIN"/>
    <property type="match status" value="1"/>
</dbReference>
<sequence length="146" mass="16695">MATEPNPTSQSTPSDRTFPKPSHRYRCCCLPVVRSDARPVTAWWRSISSRHDGKWWGRGVRALWKLREWSELVAGPRWKTFIRRFNRTRSGSGGRSSGPFNYDPFSYSLNFDHGQNGQIDVEEYYDGSRDFSARYAAVPSAVKAAS</sequence>